<dbReference type="InterPro" id="IPR051398">
    <property type="entry name" value="Polysacch_Deacetylase"/>
</dbReference>
<evidence type="ECO:0000259" key="2">
    <source>
        <dbReference type="PROSITE" id="PS51677"/>
    </source>
</evidence>
<evidence type="ECO:0000313" key="3">
    <source>
        <dbReference type="EMBL" id="MBB5130934.1"/>
    </source>
</evidence>
<dbReference type="PANTHER" id="PTHR34216">
    <property type="match status" value="1"/>
</dbReference>
<sequence length="269" mass="27656">MGAGRLAGVLAALVLVAGCAAERPGPEPARPTAERPTAERPVVVLTFDDGLARQVVAGELLREHGLRATFFVSSGVLGREGRLSVAQVRALARDGHEIGGHTLTHARLGELPPERQEQEICADRRALVAMGFEVRALAYPYGSFDAHTAGIAARCGYAGARGSGRSGGGPFQVATAPAVVRGTGLEALRGYVTGAERRGDAVVVLVFHDVCARCGEYAVDPGVLDSFLGWLAERGTPVRTFSDALAAAGTAGGGAAVATPTGARAPARR</sequence>
<gene>
    <name evidence="3" type="ORF">HNP84_000622</name>
</gene>
<evidence type="ECO:0000256" key="1">
    <source>
        <dbReference type="ARBA" id="ARBA00022729"/>
    </source>
</evidence>
<proteinExistence type="predicted"/>
<feature type="domain" description="NodB homology" evidence="2">
    <location>
        <begin position="41"/>
        <end position="269"/>
    </location>
</feature>
<keyword evidence="1" id="KW-0732">Signal</keyword>
<dbReference type="GO" id="GO:0016810">
    <property type="term" value="F:hydrolase activity, acting on carbon-nitrogen (but not peptide) bonds"/>
    <property type="evidence" value="ECO:0007669"/>
    <property type="project" value="InterPro"/>
</dbReference>
<dbReference type="InterPro" id="IPR002509">
    <property type="entry name" value="NODB_dom"/>
</dbReference>
<evidence type="ECO:0000313" key="4">
    <source>
        <dbReference type="Proteomes" id="UP000578449"/>
    </source>
</evidence>
<dbReference type="EMBL" id="JACHGN010000001">
    <property type="protein sequence ID" value="MBB5130934.1"/>
    <property type="molecule type" value="Genomic_DNA"/>
</dbReference>
<dbReference type="RefSeq" id="WP_185047744.1">
    <property type="nucleotide sequence ID" value="NZ_BAABIX010000013.1"/>
</dbReference>
<dbReference type="InterPro" id="IPR011330">
    <property type="entry name" value="Glyco_hydro/deAcase_b/a-brl"/>
</dbReference>
<accession>A0A840NQQ6</accession>
<organism evidence="3 4">
    <name type="scientific">Thermocatellispora tengchongensis</name>
    <dbReference type="NCBI Taxonomy" id="1073253"/>
    <lineage>
        <taxon>Bacteria</taxon>
        <taxon>Bacillati</taxon>
        <taxon>Actinomycetota</taxon>
        <taxon>Actinomycetes</taxon>
        <taxon>Streptosporangiales</taxon>
        <taxon>Streptosporangiaceae</taxon>
        <taxon>Thermocatellispora</taxon>
    </lineage>
</organism>
<dbReference type="SUPFAM" id="SSF88713">
    <property type="entry name" value="Glycoside hydrolase/deacetylase"/>
    <property type="match status" value="1"/>
</dbReference>
<dbReference type="CDD" id="cd10967">
    <property type="entry name" value="CE4_GLA_like_6s"/>
    <property type="match status" value="1"/>
</dbReference>
<dbReference type="Pfam" id="PF01522">
    <property type="entry name" value="Polysacc_deac_1"/>
    <property type="match status" value="1"/>
</dbReference>
<dbReference type="PROSITE" id="PS51257">
    <property type="entry name" value="PROKAR_LIPOPROTEIN"/>
    <property type="match status" value="1"/>
</dbReference>
<comment type="caution">
    <text evidence="3">The sequence shown here is derived from an EMBL/GenBank/DDBJ whole genome shotgun (WGS) entry which is preliminary data.</text>
</comment>
<dbReference type="PROSITE" id="PS51677">
    <property type="entry name" value="NODB"/>
    <property type="match status" value="1"/>
</dbReference>
<keyword evidence="4" id="KW-1185">Reference proteome</keyword>
<protein>
    <submittedName>
        <fullName evidence="3">Peptidoglycan/xylan/chitin deacetylase (PgdA/CDA1 family)</fullName>
    </submittedName>
</protein>
<name>A0A840NQQ6_9ACTN</name>
<dbReference type="PANTHER" id="PTHR34216:SF11">
    <property type="entry name" value="CHITOOLIGOSACCHARIDE DEACETYLASE"/>
    <property type="match status" value="1"/>
</dbReference>
<dbReference type="AlphaFoldDB" id="A0A840NQQ6"/>
<dbReference type="Proteomes" id="UP000578449">
    <property type="component" value="Unassembled WGS sequence"/>
</dbReference>
<dbReference type="Gene3D" id="3.20.20.370">
    <property type="entry name" value="Glycoside hydrolase/deacetylase"/>
    <property type="match status" value="1"/>
</dbReference>
<dbReference type="GO" id="GO:0005975">
    <property type="term" value="P:carbohydrate metabolic process"/>
    <property type="evidence" value="ECO:0007669"/>
    <property type="project" value="InterPro"/>
</dbReference>
<reference evidence="3 4" key="1">
    <citation type="submission" date="2020-08" db="EMBL/GenBank/DDBJ databases">
        <title>Genomic Encyclopedia of Type Strains, Phase IV (KMG-IV): sequencing the most valuable type-strain genomes for metagenomic binning, comparative biology and taxonomic classification.</title>
        <authorList>
            <person name="Goeker M."/>
        </authorList>
    </citation>
    <scope>NUCLEOTIDE SEQUENCE [LARGE SCALE GENOMIC DNA]</scope>
    <source>
        <strain evidence="3 4">DSM 45615</strain>
    </source>
</reference>